<sequence length="76" mass="9067">MKLILLTLSEERFQWLTVFIYNNNLLVKKKKKKENVARISLYNIKTVSIVYSNLNIRLNPSTFATFSVFKNDLRRK</sequence>
<proteinExistence type="predicted"/>
<evidence type="ECO:0000313" key="1">
    <source>
        <dbReference type="EMBL" id="JAH13041.1"/>
    </source>
</evidence>
<dbReference type="AlphaFoldDB" id="A0A0E9Q830"/>
<name>A0A0E9Q830_ANGAN</name>
<dbReference type="EMBL" id="GBXM01095536">
    <property type="protein sequence ID" value="JAH13041.1"/>
    <property type="molecule type" value="Transcribed_RNA"/>
</dbReference>
<reference evidence="1" key="2">
    <citation type="journal article" date="2015" name="Fish Shellfish Immunol.">
        <title>Early steps in the European eel (Anguilla anguilla)-Vibrio vulnificus interaction in the gills: Role of the RtxA13 toxin.</title>
        <authorList>
            <person name="Callol A."/>
            <person name="Pajuelo D."/>
            <person name="Ebbesson L."/>
            <person name="Teles M."/>
            <person name="MacKenzie S."/>
            <person name="Amaro C."/>
        </authorList>
    </citation>
    <scope>NUCLEOTIDE SEQUENCE</scope>
</reference>
<protein>
    <submittedName>
        <fullName evidence="1">Uncharacterized protein</fullName>
    </submittedName>
</protein>
<reference evidence="1" key="1">
    <citation type="submission" date="2014-11" db="EMBL/GenBank/DDBJ databases">
        <authorList>
            <person name="Amaro Gonzalez C."/>
        </authorList>
    </citation>
    <scope>NUCLEOTIDE SEQUENCE</scope>
</reference>
<accession>A0A0E9Q830</accession>
<organism evidence="1">
    <name type="scientific">Anguilla anguilla</name>
    <name type="common">European freshwater eel</name>
    <name type="synonym">Muraena anguilla</name>
    <dbReference type="NCBI Taxonomy" id="7936"/>
    <lineage>
        <taxon>Eukaryota</taxon>
        <taxon>Metazoa</taxon>
        <taxon>Chordata</taxon>
        <taxon>Craniata</taxon>
        <taxon>Vertebrata</taxon>
        <taxon>Euteleostomi</taxon>
        <taxon>Actinopterygii</taxon>
        <taxon>Neopterygii</taxon>
        <taxon>Teleostei</taxon>
        <taxon>Anguilliformes</taxon>
        <taxon>Anguillidae</taxon>
        <taxon>Anguilla</taxon>
    </lineage>
</organism>